<organism evidence="1 2">
    <name type="scientific">Sphingobacterium hungaricum</name>
    <dbReference type="NCBI Taxonomy" id="2082723"/>
    <lineage>
        <taxon>Bacteria</taxon>
        <taxon>Pseudomonadati</taxon>
        <taxon>Bacteroidota</taxon>
        <taxon>Sphingobacteriia</taxon>
        <taxon>Sphingobacteriales</taxon>
        <taxon>Sphingobacteriaceae</taxon>
        <taxon>Sphingobacterium</taxon>
    </lineage>
</organism>
<dbReference type="Proteomes" id="UP000616201">
    <property type="component" value="Unassembled WGS sequence"/>
</dbReference>
<dbReference type="RefSeq" id="WP_196934485.1">
    <property type="nucleotide sequence ID" value="NZ_MU158698.1"/>
</dbReference>
<dbReference type="AlphaFoldDB" id="A0A928UX03"/>
<proteinExistence type="predicted"/>
<comment type="caution">
    <text evidence="1">The sequence shown here is derived from an EMBL/GenBank/DDBJ whole genome shotgun (WGS) entry which is preliminary data.</text>
</comment>
<reference evidence="1" key="1">
    <citation type="submission" date="2018-02" db="EMBL/GenBank/DDBJ databases">
        <authorList>
            <person name="Vasarhelyi B.M."/>
            <person name="Deshmukh S."/>
            <person name="Balint B."/>
            <person name="Kukolya J."/>
        </authorList>
    </citation>
    <scope>NUCLEOTIDE SEQUENCE</scope>
    <source>
        <strain evidence="1">KB22</strain>
    </source>
</reference>
<sequence length="345" mass="39582">MATIKINQQLKRVEIKEFEIENQIVFNYFDNLPASERDEKLLRAIYIGVLALMEDRISAFLSKTSNELGTELESLKMIFEMKKELFYKSSIKGILAEDEIADFLNQYFAEKKLKDRAILTGNTAGTIPRNKTGDIICEVDGNPNLRIAIECKFDKSIRLGDIETRDLFTRKTDTAWSQLLEAQANRDAKISIIVFDISLLDNSILREFENVGYIPGVGMVAIINSQKGDYSNLAIAYMLARDVAINAKHVELDKDLLVMLVNRLIKDINEITTIKSLVHNNIENNKAILKQLEKSMLLMEFNQQYLRKFLVDGTLTKEDLLNYYQGEDVKDKYRIIENEINAMKS</sequence>
<keyword evidence="2" id="KW-1185">Reference proteome</keyword>
<dbReference type="EMBL" id="PRDK01000001">
    <property type="protein sequence ID" value="MBE8712144.1"/>
    <property type="molecule type" value="Genomic_DNA"/>
</dbReference>
<accession>A0A928UX03</accession>
<name>A0A928UX03_9SPHI</name>
<evidence type="ECO:0000313" key="1">
    <source>
        <dbReference type="EMBL" id="MBE8712144.1"/>
    </source>
</evidence>
<evidence type="ECO:0000313" key="2">
    <source>
        <dbReference type="Proteomes" id="UP000616201"/>
    </source>
</evidence>
<protein>
    <submittedName>
        <fullName evidence="1">Uncharacterized protein</fullName>
    </submittedName>
</protein>
<gene>
    <name evidence="1" type="ORF">C4F49_00425</name>
</gene>